<feature type="compositionally biased region" description="Basic and acidic residues" evidence="1">
    <location>
        <begin position="297"/>
        <end position="313"/>
    </location>
</feature>
<keyword evidence="2" id="KW-0472">Membrane</keyword>
<feature type="region of interest" description="Disordered" evidence="1">
    <location>
        <begin position="457"/>
        <end position="486"/>
    </location>
</feature>
<feature type="compositionally biased region" description="Polar residues" evidence="1">
    <location>
        <begin position="226"/>
        <end position="235"/>
    </location>
</feature>
<reference evidence="3 4" key="1">
    <citation type="submission" date="2019-01" db="EMBL/GenBank/DDBJ databases">
        <title>Draft genome sequence of Psathyrella aberdarensis IHI B618.</title>
        <authorList>
            <person name="Buettner E."/>
            <person name="Kellner H."/>
        </authorList>
    </citation>
    <scope>NUCLEOTIDE SEQUENCE [LARGE SCALE GENOMIC DNA]</scope>
    <source>
        <strain evidence="3 4">IHI B618</strain>
    </source>
</reference>
<evidence type="ECO:0000256" key="2">
    <source>
        <dbReference type="SAM" id="Phobius"/>
    </source>
</evidence>
<evidence type="ECO:0000313" key="4">
    <source>
        <dbReference type="Proteomes" id="UP000290288"/>
    </source>
</evidence>
<feature type="region of interest" description="Disordered" evidence="1">
    <location>
        <begin position="39"/>
        <end position="83"/>
    </location>
</feature>
<feature type="compositionally biased region" description="Basic and acidic residues" evidence="1">
    <location>
        <begin position="428"/>
        <end position="444"/>
    </location>
</feature>
<feature type="compositionally biased region" description="Polar residues" evidence="1">
    <location>
        <begin position="265"/>
        <end position="283"/>
    </location>
</feature>
<evidence type="ECO:0000256" key="1">
    <source>
        <dbReference type="SAM" id="MobiDB-lite"/>
    </source>
</evidence>
<keyword evidence="2" id="KW-0812">Transmembrane</keyword>
<dbReference type="AlphaFoldDB" id="A0A4Q2DMB3"/>
<feature type="compositionally biased region" description="Basic residues" evidence="1">
    <location>
        <begin position="131"/>
        <end position="142"/>
    </location>
</feature>
<name>A0A4Q2DMB3_9AGAR</name>
<accession>A0A4Q2DMB3</accession>
<keyword evidence="4" id="KW-1185">Reference proteome</keyword>
<feature type="region of interest" description="Disordered" evidence="1">
    <location>
        <begin position="116"/>
        <end position="444"/>
    </location>
</feature>
<sequence length="486" mass="50403">MASTSQSTYLSTELAVTLAVVAAGIGYGFYTRTQAHNATASANSGPAGSAPVGSGTTGKGKGKKKAKASTSLSSSATAAKAAVDEPATPLVVPFPDVIVGGGSGVIPGGFEFKDGDDEESAAGASASALSKSKKSKKNKKKAPATAEGSAAGVAAAGKQREASPSPTGASTPRPAAAVDSDADSASGPQPQPSKKSKKKKSKAGGAEAALAASVQQRSHQHPLEHSTASIDTDGSWTRVESRHRSGNNNTNLTSSKNDDSGAGLTPTTGNSSPVLERSSVTSSAEDDGEEGSLGNLNHRDSSDKKKTFAEKMIPKPRKTGVEDLLETPDYPTLSRVMRIKPGPDDKPATGFSWADYEDVDTSRVTNDEDDADGSEDDGWGVVKSKRSRQAERSPNFATTSTATSVQSSSRVQEQPAALTKQQRKNAKRKEAEKATKVAVREDQEAAFRKHKRELEKARMVEQASSRKATSGGMKAVVDGNGKLVWE</sequence>
<feature type="compositionally biased region" description="Low complexity" evidence="1">
    <location>
        <begin position="121"/>
        <end position="130"/>
    </location>
</feature>
<dbReference type="OrthoDB" id="2564465at2759"/>
<evidence type="ECO:0000313" key="3">
    <source>
        <dbReference type="EMBL" id="RXW20476.1"/>
    </source>
</evidence>
<proteinExistence type="predicted"/>
<feature type="compositionally biased region" description="Polar residues" evidence="1">
    <location>
        <begin position="246"/>
        <end position="255"/>
    </location>
</feature>
<feature type="compositionally biased region" description="Low complexity" evidence="1">
    <location>
        <begin position="39"/>
        <end position="54"/>
    </location>
</feature>
<feature type="transmembrane region" description="Helical" evidence="2">
    <location>
        <begin position="12"/>
        <end position="30"/>
    </location>
</feature>
<feature type="compositionally biased region" description="Low complexity" evidence="1">
    <location>
        <begin position="143"/>
        <end position="157"/>
    </location>
</feature>
<dbReference type="Proteomes" id="UP000290288">
    <property type="component" value="Unassembled WGS sequence"/>
</dbReference>
<protein>
    <submittedName>
        <fullName evidence="3">Uncharacterized protein</fullName>
    </submittedName>
</protein>
<gene>
    <name evidence="3" type="ORF">EST38_g5376</name>
</gene>
<feature type="compositionally biased region" description="Low complexity" evidence="1">
    <location>
        <begin position="68"/>
        <end position="81"/>
    </location>
</feature>
<feature type="compositionally biased region" description="Low complexity" evidence="1">
    <location>
        <begin position="175"/>
        <end position="188"/>
    </location>
</feature>
<organism evidence="3 4">
    <name type="scientific">Candolleomyces aberdarensis</name>
    <dbReference type="NCBI Taxonomy" id="2316362"/>
    <lineage>
        <taxon>Eukaryota</taxon>
        <taxon>Fungi</taxon>
        <taxon>Dikarya</taxon>
        <taxon>Basidiomycota</taxon>
        <taxon>Agaricomycotina</taxon>
        <taxon>Agaricomycetes</taxon>
        <taxon>Agaricomycetidae</taxon>
        <taxon>Agaricales</taxon>
        <taxon>Agaricineae</taxon>
        <taxon>Psathyrellaceae</taxon>
        <taxon>Candolleomyces</taxon>
    </lineage>
</organism>
<feature type="compositionally biased region" description="Acidic residues" evidence="1">
    <location>
        <begin position="367"/>
        <end position="378"/>
    </location>
</feature>
<comment type="caution">
    <text evidence="3">The sequence shown here is derived from an EMBL/GenBank/DDBJ whole genome shotgun (WGS) entry which is preliminary data.</text>
</comment>
<dbReference type="EMBL" id="SDEE01000147">
    <property type="protein sequence ID" value="RXW20476.1"/>
    <property type="molecule type" value="Genomic_DNA"/>
</dbReference>
<feature type="compositionally biased region" description="Low complexity" evidence="1">
    <location>
        <begin position="203"/>
        <end position="213"/>
    </location>
</feature>
<feature type="compositionally biased region" description="Low complexity" evidence="1">
    <location>
        <begin position="397"/>
        <end position="412"/>
    </location>
</feature>
<keyword evidence="2" id="KW-1133">Transmembrane helix</keyword>